<feature type="domain" description="MIP18 family-like" evidence="1">
    <location>
        <begin position="8"/>
        <end position="77"/>
    </location>
</feature>
<keyword evidence="3" id="KW-1185">Reference proteome</keyword>
<evidence type="ECO:0000259" key="1">
    <source>
        <dbReference type="Pfam" id="PF01883"/>
    </source>
</evidence>
<dbReference type="EMBL" id="CP012033">
    <property type="protein sequence ID" value="AKP64941.1"/>
    <property type="molecule type" value="Genomic_DNA"/>
</dbReference>
<dbReference type="RefSeq" id="WP_048734708.1">
    <property type="nucleotide sequence ID" value="NZ_CP012033.1"/>
</dbReference>
<keyword evidence="2" id="KW-0489">Methyltransferase</keyword>
<accession>A0AAC8UUV5</accession>
<protein>
    <submittedName>
        <fullName evidence="2">DNA methyltransferase</fullName>
    </submittedName>
</protein>
<dbReference type="Pfam" id="PF01883">
    <property type="entry name" value="FeS_assembly_P"/>
    <property type="match status" value="1"/>
</dbReference>
<dbReference type="Proteomes" id="UP000036000">
    <property type="component" value="Chromosome"/>
</dbReference>
<dbReference type="SUPFAM" id="SSF117916">
    <property type="entry name" value="Fe-S cluster assembly (FSCA) domain-like"/>
    <property type="match status" value="1"/>
</dbReference>
<organism evidence="2 3">
    <name type="scientific">Levilactobacillus koreensis</name>
    <dbReference type="NCBI Taxonomy" id="637971"/>
    <lineage>
        <taxon>Bacteria</taxon>
        <taxon>Bacillati</taxon>
        <taxon>Bacillota</taxon>
        <taxon>Bacilli</taxon>
        <taxon>Lactobacillales</taxon>
        <taxon>Lactobacillaceae</taxon>
        <taxon>Levilactobacillus</taxon>
    </lineage>
</organism>
<dbReference type="PANTHER" id="PTHR42831">
    <property type="entry name" value="FE-S PROTEIN MATURATION AUXILIARY FACTOR YITW"/>
    <property type="match status" value="1"/>
</dbReference>
<name>A0AAC8UUV5_9LACO</name>
<sequence>MAENEQAEEAVMTALEGVIDPELTIDIVNLGLIYGVTVEGNKCTVKMTLTTMGCPLSDMLNDQITAAALSVEGIDHCDIDLVWEPAWDMGQMTRYAKVSLGVHG</sequence>
<dbReference type="InterPro" id="IPR002744">
    <property type="entry name" value="MIP18-like"/>
</dbReference>
<dbReference type="AlphaFoldDB" id="A0AAC8UUV5"/>
<dbReference type="GO" id="GO:0032259">
    <property type="term" value="P:methylation"/>
    <property type="evidence" value="ECO:0007669"/>
    <property type="project" value="UniProtKB-KW"/>
</dbReference>
<evidence type="ECO:0000313" key="2">
    <source>
        <dbReference type="EMBL" id="AKP64941.1"/>
    </source>
</evidence>
<dbReference type="InterPro" id="IPR034904">
    <property type="entry name" value="FSCA_dom_sf"/>
</dbReference>
<evidence type="ECO:0000313" key="3">
    <source>
        <dbReference type="Proteomes" id="UP000036000"/>
    </source>
</evidence>
<dbReference type="KEGG" id="lko:ABN16_07960"/>
<keyword evidence="2" id="KW-0808">Transferase</keyword>
<dbReference type="GO" id="GO:0008168">
    <property type="term" value="F:methyltransferase activity"/>
    <property type="evidence" value="ECO:0007669"/>
    <property type="project" value="UniProtKB-KW"/>
</dbReference>
<gene>
    <name evidence="2" type="ORF">ABN16_07960</name>
</gene>
<proteinExistence type="predicted"/>
<dbReference type="Gene3D" id="3.30.300.130">
    <property type="entry name" value="Fe-S cluster assembly (FSCA)"/>
    <property type="match status" value="1"/>
</dbReference>
<reference evidence="2 3" key="1">
    <citation type="submission" date="2015-07" db="EMBL/GenBank/DDBJ databases">
        <title>Lactobacillus korensis/26-25/ whole genome sequencing.</title>
        <authorList>
            <person name="Kim M.K."/>
            <person name="Im W.-T."/>
            <person name="Srinivasan S."/>
            <person name="Lee J.-J."/>
        </authorList>
    </citation>
    <scope>NUCLEOTIDE SEQUENCE [LARGE SCALE GENOMIC DNA]</scope>
    <source>
        <strain evidence="2 3">26-25</strain>
    </source>
</reference>
<dbReference type="InterPro" id="IPR052339">
    <property type="entry name" value="Fe-S_Maturation_MIP18"/>
</dbReference>
<dbReference type="PANTHER" id="PTHR42831:SF1">
    <property type="entry name" value="FE-S PROTEIN MATURATION AUXILIARY FACTOR YITW"/>
    <property type="match status" value="1"/>
</dbReference>